<dbReference type="Gene3D" id="3.40.50.2000">
    <property type="entry name" value="Glycogen Phosphorylase B"/>
    <property type="match status" value="1"/>
</dbReference>
<name>A0ABS4SHY1_9PROT</name>
<dbReference type="PROSITE" id="PS50005">
    <property type="entry name" value="TPR"/>
    <property type="match status" value="3"/>
</dbReference>
<comment type="caution">
    <text evidence="4">The sequence shown here is derived from an EMBL/GenBank/DDBJ whole genome shotgun (WGS) entry which is preliminary data.</text>
</comment>
<keyword evidence="2 3" id="KW-0802">TPR repeat</keyword>
<dbReference type="SUPFAM" id="SSF53756">
    <property type="entry name" value="UDP-Glycosyltransferase/glycogen phosphorylase"/>
    <property type="match status" value="1"/>
</dbReference>
<dbReference type="SUPFAM" id="SSF48452">
    <property type="entry name" value="TPR-like"/>
    <property type="match status" value="1"/>
</dbReference>
<reference evidence="4 5" key="1">
    <citation type="submission" date="2021-03" db="EMBL/GenBank/DDBJ databases">
        <title>Genomic Encyclopedia of Type Strains, Phase III (KMG-III): the genomes of soil and plant-associated and newly described type strains.</title>
        <authorList>
            <person name="Whitman W."/>
        </authorList>
    </citation>
    <scope>NUCLEOTIDE SEQUENCE [LARGE SCALE GENOMIC DNA]</scope>
    <source>
        <strain evidence="4 5">IMMIB AFH-6</strain>
    </source>
</reference>
<dbReference type="Gene3D" id="1.25.40.10">
    <property type="entry name" value="Tetratricopeptide repeat domain"/>
    <property type="match status" value="4"/>
</dbReference>
<feature type="repeat" description="TPR" evidence="3">
    <location>
        <begin position="72"/>
        <end position="105"/>
    </location>
</feature>
<evidence type="ECO:0000313" key="4">
    <source>
        <dbReference type="EMBL" id="MBP2292184.1"/>
    </source>
</evidence>
<protein>
    <submittedName>
        <fullName evidence="4">Tetratricopeptide (TPR) repeat protein</fullName>
    </submittedName>
</protein>
<organism evidence="4 5">
    <name type="scientific">Azospirillum rugosum</name>
    <dbReference type="NCBI Taxonomy" id="416170"/>
    <lineage>
        <taxon>Bacteria</taxon>
        <taxon>Pseudomonadati</taxon>
        <taxon>Pseudomonadota</taxon>
        <taxon>Alphaproteobacteria</taxon>
        <taxon>Rhodospirillales</taxon>
        <taxon>Azospirillaceae</taxon>
        <taxon>Azospirillum</taxon>
    </lineage>
</organism>
<evidence type="ECO:0000256" key="1">
    <source>
        <dbReference type="ARBA" id="ARBA00022737"/>
    </source>
</evidence>
<keyword evidence="1" id="KW-0677">Repeat</keyword>
<dbReference type="PANTHER" id="PTHR44858:SF1">
    <property type="entry name" value="UDP-N-ACETYLGLUCOSAMINE--PEPTIDE N-ACETYLGLUCOSAMINYLTRANSFERASE SPINDLY-RELATED"/>
    <property type="match status" value="1"/>
</dbReference>
<gene>
    <name evidence="4" type="ORF">J2851_001945</name>
</gene>
<keyword evidence="5" id="KW-1185">Reference proteome</keyword>
<feature type="repeat" description="TPR" evidence="3">
    <location>
        <begin position="38"/>
        <end position="71"/>
    </location>
</feature>
<feature type="repeat" description="TPR" evidence="3">
    <location>
        <begin position="208"/>
        <end position="241"/>
    </location>
</feature>
<evidence type="ECO:0000313" key="5">
    <source>
        <dbReference type="Proteomes" id="UP000781958"/>
    </source>
</evidence>
<dbReference type="SMART" id="SM00028">
    <property type="entry name" value="TPR"/>
    <property type="match status" value="8"/>
</dbReference>
<dbReference type="RefSeq" id="WP_209766019.1">
    <property type="nucleotide sequence ID" value="NZ_JAGINP010000005.1"/>
</dbReference>
<dbReference type="Pfam" id="PF13432">
    <property type="entry name" value="TPR_16"/>
    <property type="match status" value="3"/>
</dbReference>
<dbReference type="EMBL" id="JAGINP010000005">
    <property type="protein sequence ID" value="MBP2292184.1"/>
    <property type="molecule type" value="Genomic_DNA"/>
</dbReference>
<dbReference type="PANTHER" id="PTHR44858">
    <property type="entry name" value="TETRATRICOPEPTIDE REPEAT PROTEIN 6"/>
    <property type="match status" value="1"/>
</dbReference>
<dbReference type="Proteomes" id="UP000781958">
    <property type="component" value="Unassembled WGS sequence"/>
</dbReference>
<dbReference type="InterPro" id="IPR011990">
    <property type="entry name" value="TPR-like_helical_dom_sf"/>
</dbReference>
<evidence type="ECO:0000256" key="3">
    <source>
        <dbReference type="PROSITE-ProRule" id="PRU00339"/>
    </source>
</evidence>
<evidence type="ECO:0000256" key="2">
    <source>
        <dbReference type="ARBA" id="ARBA00022803"/>
    </source>
</evidence>
<dbReference type="InterPro" id="IPR019734">
    <property type="entry name" value="TPR_rpt"/>
</dbReference>
<accession>A0ABS4SHY1</accession>
<sequence>MATITEALLAAVDHHQAGRLNEAATLYARILDADPEQPDAAQLLGVLYAQSGHAAEGARLLRRSLALRPESAGGQSNLGGALHSLGDAAGAEDAFRRALRLDPGLADAHASRAGALRALGRAGEGAASAARALVLDPAHAEALVNRADSLLALRRPPAAEAAARRALTVRPAFPGAQMALGSALAAQHRWDGAEAAYRAALAGRPRFAEAWENLGGLLAKLGRFEKSLTAFAEAEALRPGPSLWAARGTALVAMARPVEALADFDRALAARPQDAGLRWNRGFARLLAGDYAGGWPEFDWRRHDQGAEPPWRDFPQPTWTGEDIAGRTILLYAEQGLGDTLQFVRYVPLVAARGARVILEVQRPLLSVLSGMEGAERVIARGDPLPPFDLECPLMSLPRAFGTTLDRVPAAVPYLRPDPARAAAWKERLAGGKGPKVGLVWAGNPRFPGDRLRSPRLEGLRPVLDVPGVRFFGLQKGPGREDLEGAPLPATFTDHFTDLGPEIADFADTAAIMANLDLVISSCTGPAHLAGALGVPLWVVLPFSPDWRWLLDRADSPWYPTARLFRQDRVGDWRTVAGRVAEALTAFTPSA</sequence>
<dbReference type="InterPro" id="IPR050498">
    <property type="entry name" value="Ycf3"/>
</dbReference>
<proteinExistence type="predicted"/>